<evidence type="ECO:0000313" key="2">
    <source>
        <dbReference type="Proteomes" id="UP001281147"/>
    </source>
</evidence>
<sequence>DSHLLPDTTRPSAKGQEKKDRSGRPWLEIVVGRTTYQRREERRRRRDNTQHCAAEVTSEGSV</sequence>
<proteinExistence type="predicted"/>
<protein>
    <submittedName>
        <fullName evidence="1">Uncharacterized protein</fullName>
    </submittedName>
</protein>
<dbReference type="EMBL" id="JAUTXU010000197">
    <property type="protein sequence ID" value="KAK3699462.1"/>
    <property type="molecule type" value="Genomic_DNA"/>
</dbReference>
<feature type="non-terminal residue" evidence="1">
    <location>
        <position position="1"/>
    </location>
</feature>
<comment type="caution">
    <text evidence="1">The sequence shown here is derived from an EMBL/GenBank/DDBJ whole genome shotgun (WGS) entry which is preliminary data.</text>
</comment>
<evidence type="ECO:0000313" key="1">
    <source>
        <dbReference type="EMBL" id="KAK3699462.1"/>
    </source>
</evidence>
<keyword evidence="2" id="KW-1185">Reference proteome</keyword>
<feature type="non-terminal residue" evidence="1">
    <location>
        <position position="62"/>
    </location>
</feature>
<gene>
    <name evidence="1" type="ORF">LTR37_016419</name>
</gene>
<reference evidence="1" key="1">
    <citation type="submission" date="2023-07" db="EMBL/GenBank/DDBJ databases">
        <title>Black Yeasts Isolated from many extreme environments.</title>
        <authorList>
            <person name="Coleine C."/>
            <person name="Stajich J.E."/>
            <person name="Selbmann L."/>
        </authorList>
    </citation>
    <scope>NUCLEOTIDE SEQUENCE</scope>
    <source>
        <strain evidence="1">CCFEE 5714</strain>
    </source>
</reference>
<dbReference type="Proteomes" id="UP001281147">
    <property type="component" value="Unassembled WGS sequence"/>
</dbReference>
<accession>A0ACC3MN46</accession>
<name>A0ACC3MN46_9PEZI</name>
<organism evidence="1 2">
    <name type="scientific">Vermiconidia calcicola</name>
    <dbReference type="NCBI Taxonomy" id="1690605"/>
    <lineage>
        <taxon>Eukaryota</taxon>
        <taxon>Fungi</taxon>
        <taxon>Dikarya</taxon>
        <taxon>Ascomycota</taxon>
        <taxon>Pezizomycotina</taxon>
        <taxon>Dothideomycetes</taxon>
        <taxon>Dothideomycetidae</taxon>
        <taxon>Mycosphaerellales</taxon>
        <taxon>Extremaceae</taxon>
        <taxon>Vermiconidia</taxon>
    </lineage>
</organism>